<protein>
    <submittedName>
        <fullName evidence="1">Uncharacterized protein</fullName>
    </submittedName>
</protein>
<accession>V6TTS0</accession>
<evidence type="ECO:0000313" key="1">
    <source>
        <dbReference type="EMBL" id="ESU41722.1"/>
    </source>
</evidence>
<organism evidence="1 2">
    <name type="scientific">Giardia intestinalis</name>
    <name type="common">Giardia lamblia</name>
    <dbReference type="NCBI Taxonomy" id="5741"/>
    <lineage>
        <taxon>Eukaryota</taxon>
        <taxon>Metamonada</taxon>
        <taxon>Diplomonadida</taxon>
        <taxon>Hexamitidae</taxon>
        <taxon>Giardiinae</taxon>
        <taxon>Giardia</taxon>
    </lineage>
</organism>
<dbReference type="AlphaFoldDB" id="V6TTS0"/>
<sequence length="56" mass="5703">MPLSGQSLPCTGDPQARWKQLESSQCPTANPSSRPASLCSCTQPQGACVVAGGPSE</sequence>
<proteinExistence type="predicted"/>
<reference evidence="2" key="1">
    <citation type="submission" date="2012-02" db="EMBL/GenBank/DDBJ databases">
        <title>Genome sequencing of Giardia lamblia Genotypes A2 and B isolates (DH and GS) and comparative analysis with the genomes of Genotypes A1 and E (WB and Pig).</title>
        <authorList>
            <person name="Adam R."/>
            <person name="Dahlstrom E."/>
            <person name="Martens C."/>
            <person name="Bruno D."/>
            <person name="Barbian K."/>
            <person name="Porcella S.F."/>
            <person name="Nash T."/>
        </authorList>
    </citation>
    <scope>NUCLEOTIDE SEQUENCE</scope>
    <source>
        <strain evidence="2">GS</strain>
    </source>
</reference>
<name>V6TTS0_GIAIN</name>
<comment type="caution">
    <text evidence="1">The sequence shown here is derived from an EMBL/GenBank/DDBJ whole genome shotgun (WGS) entry which is preliminary data.</text>
</comment>
<gene>
    <name evidence="1" type="ORF">GSB_153248</name>
</gene>
<reference evidence="1 2" key="2">
    <citation type="journal article" date="2013" name="Genome Biol. Evol.">
        <title>Genome sequencing of Giardia lamblia genotypes A2 and B isolates (DH and GS) and comparative analysis with the genomes of genotypes A1 and E (WB and Pig).</title>
        <authorList>
            <person name="Adam R.D."/>
            <person name="Dahlstrom E.W."/>
            <person name="Martens C.A."/>
            <person name="Bruno D.P."/>
            <person name="Barbian K.D."/>
            <person name="Ricklefs S.M."/>
            <person name="Hernandez M.M."/>
            <person name="Narla N.P."/>
            <person name="Patel R.B."/>
            <person name="Porcella S.F."/>
            <person name="Nash T.E."/>
        </authorList>
    </citation>
    <scope>NUCLEOTIDE SEQUENCE [LARGE SCALE GENOMIC DNA]</scope>
    <source>
        <strain evidence="1 2">GS</strain>
    </source>
</reference>
<dbReference type="Proteomes" id="UP000018040">
    <property type="component" value="Unassembled WGS sequence"/>
</dbReference>
<dbReference type="EMBL" id="AHHH01000113">
    <property type="protein sequence ID" value="ESU41722.1"/>
    <property type="molecule type" value="Genomic_DNA"/>
</dbReference>
<evidence type="ECO:0000313" key="2">
    <source>
        <dbReference type="Proteomes" id="UP000018040"/>
    </source>
</evidence>